<dbReference type="InterPro" id="IPR038765">
    <property type="entry name" value="Papain-like_cys_pep_sf"/>
</dbReference>
<dbReference type="PANTHER" id="PTHR34858:SF1">
    <property type="entry name" value="CYSO-CYSTEINE PEPTIDASE"/>
    <property type="match status" value="1"/>
</dbReference>
<dbReference type="Pfam" id="PF00877">
    <property type="entry name" value="NLPC_P60"/>
    <property type="match status" value="1"/>
</dbReference>
<dbReference type="SUPFAM" id="SSF102712">
    <property type="entry name" value="JAB1/MPN domain"/>
    <property type="match status" value="1"/>
</dbReference>
<keyword evidence="9" id="KW-0647">Proteasome</keyword>
<evidence type="ECO:0000313" key="9">
    <source>
        <dbReference type="EMBL" id="RED06997.1"/>
    </source>
</evidence>
<keyword evidence="7" id="KW-0482">Metalloprotease</keyword>
<dbReference type="GO" id="GO:0008270">
    <property type="term" value="F:zinc ion binding"/>
    <property type="evidence" value="ECO:0007669"/>
    <property type="project" value="TreeGrafter"/>
</dbReference>
<dbReference type="EMBL" id="QRDL01000002">
    <property type="protein sequence ID" value="RED06997.1"/>
    <property type="molecule type" value="Genomic_DNA"/>
</dbReference>
<dbReference type="InterPro" id="IPR000555">
    <property type="entry name" value="JAMM/MPN+_dom"/>
</dbReference>
<name>A0A3D9EVD5_ECTOL</name>
<evidence type="ECO:0000256" key="3">
    <source>
        <dbReference type="ARBA" id="ARBA00022723"/>
    </source>
</evidence>
<comment type="similarity">
    <text evidence="1">Belongs to the peptidase C40 family.</text>
</comment>
<dbReference type="Gene3D" id="3.90.1720.10">
    <property type="entry name" value="endopeptidase domain like (from Nostoc punctiforme)"/>
    <property type="match status" value="1"/>
</dbReference>
<dbReference type="InterPro" id="IPR051929">
    <property type="entry name" value="VirAsm_ModProt"/>
</dbReference>
<dbReference type="InterPro" id="IPR000064">
    <property type="entry name" value="NLP_P60_dom"/>
</dbReference>
<evidence type="ECO:0000256" key="5">
    <source>
        <dbReference type="ARBA" id="ARBA00022807"/>
    </source>
</evidence>
<dbReference type="GO" id="GO:0006508">
    <property type="term" value="P:proteolysis"/>
    <property type="evidence" value="ECO:0007669"/>
    <property type="project" value="UniProtKB-KW"/>
</dbReference>
<dbReference type="InterPro" id="IPR028090">
    <property type="entry name" value="JAB_dom_prok"/>
</dbReference>
<evidence type="ECO:0000259" key="8">
    <source>
        <dbReference type="PROSITE" id="PS51935"/>
    </source>
</evidence>
<evidence type="ECO:0000256" key="7">
    <source>
        <dbReference type="ARBA" id="ARBA00023049"/>
    </source>
</evidence>
<keyword evidence="5" id="KW-0788">Thiol protease</keyword>
<keyword evidence="3" id="KW-0479">Metal-binding</keyword>
<keyword evidence="4" id="KW-0378">Hydrolase</keyword>
<dbReference type="SMART" id="SM00232">
    <property type="entry name" value="JAB_MPN"/>
    <property type="match status" value="1"/>
</dbReference>
<evidence type="ECO:0000256" key="6">
    <source>
        <dbReference type="ARBA" id="ARBA00022833"/>
    </source>
</evidence>
<protein>
    <submittedName>
        <fullName evidence="9">Proteasome lid subunit RPN8/RPN11</fullName>
    </submittedName>
</protein>
<dbReference type="GO" id="GO:0008234">
    <property type="term" value="F:cysteine-type peptidase activity"/>
    <property type="evidence" value="ECO:0007669"/>
    <property type="project" value="UniProtKB-KW"/>
</dbReference>
<gene>
    <name evidence="9" type="ORF">DFO60_1503</name>
</gene>
<dbReference type="Proteomes" id="UP000256988">
    <property type="component" value="Unassembled WGS sequence"/>
</dbReference>
<evidence type="ECO:0000256" key="4">
    <source>
        <dbReference type="ARBA" id="ARBA00022801"/>
    </source>
</evidence>
<keyword evidence="6" id="KW-0862">Zinc</keyword>
<dbReference type="SUPFAM" id="SSF54001">
    <property type="entry name" value="Cysteine proteinases"/>
    <property type="match status" value="1"/>
</dbReference>
<keyword evidence="2" id="KW-0645">Protease</keyword>
<evidence type="ECO:0000256" key="2">
    <source>
        <dbReference type="ARBA" id="ARBA00022670"/>
    </source>
</evidence>
<dbReference type="PANTHER" id="PTHR34858">
    <property type="entry name" value="CYSO-CYSTEINE PEPTIDASE"/>
    <property type="match status" value="1"/>
</dbReference>
<sequence length="258" mass="29028">MRITKAVRAAIEAQALAAYPREACGLIVREQGAQVYVACENTATTPSEHFRIAPEAYADAEDRGKVLAVVHSHPDYSPQPSEADRVTCEASGLPWHILEVRRQDDGQVVAGELVSIEPAGYRAPLIGRPFSHGVLDCYQLLVDYYDRELGIQLQQFERQDEWWHKGQDLYLQHYAEAGFAQVDDLQQGDVIVMQVRAPVPNHAGIYLADGCLATEPEHYPAPGSILHHLYGRDSRRDVYGGFWAEAHRLTLRHKEMMR</sequence>
<dbReference type="Gene3D" id="3.40.140.10">
    <property type="entry name" value="Cytidine Deaminase, domain 2"/>
    <property type="match status" value="1"/>
</dbReference>
<dbReference type="GO" id="GO:0000502">
    <property type="term" value="C:proteasome complex"/>
    <property type="evidence" value="ECO:0007669"/>
    <property type="project" value="UniProtKB-KW"/>
</dbReference>
<evidence type="ECO:0000313" key="10">
    <source>
        <dbReference type="Proteomes" id="UP000256988"/>
    </source>
</evidence>
<dbReference type="AlphaFoldDB" id="A0A3D9EVD5"/>
<feature type="domain" description="NlpC/P60" evidence="8">
    <location>
        <begin position="107"/>
        <end position="254"/>
    </location>
</feature>
<comment type="caution">
    <text evidence="9">The sequence shown here is derived from an EMBL/GenBank/DDBJ whole genome shotgun (WGS) entry which is preliminary data.</text>
</comment>
<dbReference type="GO" id="GO:0008235">
    <property type="term" value="F:metalloexopeptidase activity"/>
    <property type="evidence" value="ECO:0007669"/>
    <property type="project" value="TreeGrafter"/>
</dbReference>
<organism evidence="9 10">
    <name type="scientific">Ectopseudomonas oleovorans</name>
    <name type="common">Pseudomonas oleovorans</name>
    <dbReference type="NCBI Taxonomy" id="301"/>
    <lineage>
        <taxon>Bacteria</taxon>
        <taxon>Pseudomonadati</taxon>
        <taxon>Pseudomonadota</taxon>
        <taxon>Gammaproteobacteria</taxon>
        <taxon>Pseudomonadales</taxon>
        <taxon>Pseudomonadaceae</taxon>
        <taxon>Ectopseudomonas</taxon>
    </lineage>
</organism>
<proteinExistence type="inferred from homology"/>
<evidence type="ECO:0000256" key="1">
    <source>
        <dbReference type="ARBA" id="ARBA00007074"/>
    </source>
</evidence>
<dbReference type="PROSITE" id="PS51935">
    <property type="entry name" value="NLPC_P60"/>
    <property type="match status" value="1"/>
</dbReference>
<dbReference type="Pfam" id="PF14464">
    <property type="entry name" value="Prok-JAB"/>
    <property type="match status" value="1"/>
</dbReference>
<accession>A0A3D9EVD5</accession>
<dbReference type="CDD" id="cd08073">
    <property type="entry name" value="MPN_NLPC_P60"/>
    <property type="match status" value="1"/>
</dbReference>
<reference evidence="9 10" key="1">
    <citation type="submission" date="2018-07" db="EMBL/GenBank/DDBJ databases">
        <title>Genome sequencing of rice bacterial endophytes.</title>
        <authorList>
            <person name="Venturi V."/>
        </authorList>
    </citation>
    <scope>NUCLEOTIDE SEQUENCE [LARGE SCALE GENOMIC DNA]</scope>
    <source>
        <strain evidence="9 10">AG1002</strain>
    </source>
</reference>